<dbReference type="Gene3D" id="2.40.128.630">
    <property type="match status" value="1"/>
</dbReference>
<dbReference type="Proteomes" id="UP000662200">
    <property type="component" value="Unassembled WGS sequence"/>
</dbReference>
<accession>A0A8J3BM75</accession>
<dbReference type="InterPro" id="IPR011047">
    <property type="entry name" value="Quinoprotein_ADH-like_sf"/>
</dbReference>
<dbReference type="EMBL" id="BMQC01000003">
    <property type="protein sequence ID" value="GGK21258.1"/>
    <property type="molecule type" value="Genomic_DNA"/>
</dbReference>
<feature type="domain" description="Pyrrolo-quinoline quinone repeat" evidence="1">
    <location>
        <begin position="256"/>
        <end position="344"/>
    </location>
</feature>
<proteinExistence type="predicted"/>
<organism evidence="2 3">
    <name type="scientific">Pilimelia terevasa</name>
    <dbReference type="NCBI Taxonomy" id="53372"/>
    <lineage>
        <taxon>Bacteria</taxon>
        <taxon>Bacillati</taxon>
        <taxon>Actinomycetota</taxon>
        <taxon>Actinomycetes</taxon>
        <taxon>Micromonosporales</taxon>
        <taxon>Micromonosporaceae</taxon>
        <taxon>Pilimelia</taxon>
    </lineage>
</organism>
<dbReference type="Pfam" id="PF13360">
    <property type="entry name" value="PQQ_2"/>
    <property type="match status" value="1"/>
</dbReference>
<reference evidence="2" key="1">
    <citation type="journal article" date="2014" name="Int. J. Syst. Evol. Microbiol.">
        <title>Complete genome sequence of Corynebacterium casei LMG S-19264T (=DSM 44701T), isolated from a smear-ripened cheese.</title>
        <authorList>
            <consortium name="US DOE Joint Genome Institute (JGI-PGF)"/>
            <person name="Walter F."/>
            <person name="Albersmeier A."/>
            <person name="Kalinowski J."/>
            <person name="Ruckert C."/>
        </authorList>
    </citation>
    <scope>NUCLEOTIDE SEQUENCE</scope>
    <source>
        <strain evidence="2">JCM 3091</strain>
    </source>
</reference>
<dbReference type="PROSITE" id="PS51318">
    <property type="entry name" value="TAT"/>
    <property type="match status" value="1"/>
</dbReference>
<dbReference type="SUPFAM" id="SSF50998">
    <property type="entry name" value="Quinoprotein alcohol dehydrogenase-like"/>
    <property type="match status" value="1"/>
</dbReference>
<evidence type="ECO:0000259" key="1">
    <source>
        <dbReference type="Pfam" id="PF13360"/>
    </source>
</evidence>
<comment type="caution">
    <text evidence="2">The sequence shown here is derived from an EMBL/GenBank/DDBJ whole genome shotgun (WGS) entry which is preliminary data.</text>
</comment>
<keyword evidence="3" id="KW-1185">Reference proteome</keyword>
<gene>
    <name evidence="2" type="ORF">GCM10010124_12200</name>
</gene>
<dbReference type="Gene3D" id="2.130.10.10">
    <property type="entry name" value="YVTN repeat-like/Quinoprotein amine dehydrogenase"/>
    <property type="match status" value="1"/>
</dbReference>
<reference evidence="2" key="2">
    <citation type="submission" date="2020-09" db="EMBL/GenBank/DDBJ databases">
        <authorList>
            <person name="Sun Q."/>
            <person name="Ohkuma M."/>
        </authorList>
    </citation>
    <scope>NUCLEOTIDE SEQUENCE</scope>
    <source>
        <strain evidence="2">JCM 3091</strain>
    </source>
</reference>
<dbReference type="RefSeq" id="WP_189113199.1">
    <property type="nucleotide sequence ID" value="NZ_BMQC01000003.1"/>
</dbReference>
<sequence length="379" mass="39364">MASPFTTLSRRALLGGAALGAFSVVGAPPARARRRRAGELPAVRWRAPLPGAFDVHAGTVYRSTPGKLHAHAAADGAVRWEVPSHVQAKEAAHLVAAGPRAVAAVARYRKAGSPAYDAHAETVDGGGRPLGAVRSCSGVPYWFDSTLVRAVQASNSSYHWVAAHAEDGSPLWSTSDGGSRRAWLATRPLAGQVSARALLVRDRTEDRPASASLVDVRTCAPSWTLEGVLSGGEWGYDSGGHLVLPTEADGAGVGAGVRRLDAATGGTVWSVPADLLQEAVPYRDSVLVGGAVGTVRSLDAATGAPRWQVDVARGFERMRLAVSGGTLLVRYNATVYPLDAATGAPRGGAWPGYVTRLTADATGVYAAVDDELLAFDPLP</sequence>
<dbReference type="AlphaFoldDB" id="A0A8J3BM75"/>
<protein>
    <recommendedName>
        <fullName evidence="1">Pyrrolo-quinoline quinone repeat domain-containing protein</fullName>
    </recommendedName>
</protein>
<dbReference type="InterPro" id="IPR006311">
    <property type="entry name" value="TAT_signal"/>
</dbReference>
<evidence type="ECO:0000313" key="2">
    <source>
        <dbReference type="EMBL" id="GGK21258.1"/>
    </source>
</evidence>
<name>A0A8J3BM75_9ACTN</name>
<dbReference type="InterPro" id="IPR002372">
    <property type="entry name" value="PQQ_rpt_dom"/>
</dbReference>
<dbReference type="InterPro" id="IPR015943">
    <property type="entry name" value="WD40/YVTN_repeat-like_dom_sf"/>
</dbReference>
<evidence type="ECO:0000313" key="3">
    <source>
        <dbReference type="Proteomes" id="UP000662200"/>
    </source>
</evidence>